<organism evidence="2 3">
    <name type="scientific">Claviceps africana</name>
    <dbReference type="NCBI Taxonomy" id="83212"/>
    <lineage>
        <taxon>Eukaryota</taxon>
        <taxon>Fungi</taxon>
        <taxon>Dikarya</taxon>
        <taxon>Ascomycota</taxon>
        <taxon>Pezizomycotina</taxon>
        <taxon>Sordariomycetes</taxon>
        <taxon>Hypocreomycetidae</taxon>
        <taxon>Hypocreales</taxon>
        <taxon>Clavicipitaceae</taxon>
        <taxon>Claviceps</taxon>
    </lineage>
</organism>
<dbReference type="CDD" id="cd22656">
    <property type="entry name" value="ClyA_Cry6Aa-like"/>
    <property type="match status" value="1"/>
</dbReference>
<evidence type="ECO:0000313" key="3">
    <source>
        <dbReference type="Proteomes" id="UP000811619"/>
    </source>
</evidence>
<dbReference type="AlphaFoldDB" id="A0A8K0NKC5"/>
<dbReference type="Gene3D" id="1.20.1170.10">
    <property type="match status" value="1"/>
</dbReference>
<dbReference type="OrthoDB" id="4494488at2759"/>
<dbReference type="PANTHER" id="PTHR38443:SF2">
    <property type="entry name" value="NON-HEMOLYTIC ENTEROTOXIN LYTIC COMPONENT L1"/>
    <property type="match status" value="1"/>
</dbReference>
<reference evidence="2" key="1">
    <citation type="journal article" date="2020" name="bioRxiv">
        <title>Whole genome comparisons of ergot fungi reveals the divergence and evolution of species within the genus Claviceps are the result of varying mechanisms driving genome evolution and host range expansion.</title>
        <authorList>
            <person name="Wyka S.A."/>
            <person name="Mondo S.J."/>
            <person name="Liu M."/>
            <person name="Dettman J."/>
            <person name="Nalam V."/>
            <person name="Broders K.D."/>
        </authorList>
    </citation>
    <scope>NUCLEOTIDE SEQUENCE</scope>
    <source>
        <strain evidence="2">CCC 489</strain>
    </source>
</reference>
<name>A0A8K0NKC5_9HYPO</name>
<feature type="coiled-coil region" evidence="1">
    <location>
        <begin position="232"/>
        <end position="308"/>
    </location>
</feature>
<dbReference type="Proteomes" id="UP000811619">
    <property type="component" value="Unassembled WGS sequence"/>
</dbReference>
<evidence type="ECO:0000256" key="1">
    <source>
        <dbReference type="SAM" id="Coils"/>
    </source>
</evidence>
<protein>
    <submittedName>
        <fullName evidence="2">Uncharacterized protein</fullName>
    </submittedName>
</protein>
<gene>
    <name evidence="2" type="ORF">E4U42_000832</name>
</gene>
<dbReference type="EMBL" id="SRPY01000122">
    <property type="protein sequence ID" value="KAG5928335.1"/>
    <property type="molecule type" value="Genomic_DNA"/>
</dbReference>
<accession>A0A8K0NKC5</accession>
<keyword evidence="3" id="KW-1185">Reference proteome</keyword>
<evidence type="ECO:0000313" key="2">
    <source>
        <dbReference type="EMBL" id="KAG5928335.1"/>
    </source>
</evidence>
<dbReference type="PANTHER" id="PTHR38443">
    <property type="match status" value="1"/>
</dbReference>
<dbReference type="SUPFAM" id="SSF58100">
    <property type="entry name" value="Bacterial hemolysins"/>
    <property type="match status" value="1"/>
</dbReference>
<keyword evidence="1" id="KW-0175">Coiled coil</keyword>
<proteinExistence type="predicted"/>
<comment type="caution">
    <text evidence="2">The sequence shown here is derived from an EMBL/GenBank/DDBJ whole genome shotgun (WGS) entry which is preliminary data.</text>
</comment>
<dbReference type="InterPro" id="IPR052785">
    <property type="entry name" value="Enterotoxin_cmpnt"/>
</dbReference>
<sequence length="418" mass="46856">MSTFDPRQPITDASVFCPRGMFVDNRNNSKRGKSGIFEEDGEDTEKAFILSSSDMKALNRFLGTGRLLQTTRAEYLRGLGIGDKPGEISAELGKELQLLVGTYGSIKRDCVQFKDVTWGRIKNLAAEIKICAAISGGKEATSYYVLMLQYMGQYHAENKKPNPDKDLLAELKEAITILVDTELEMINKLQTGAANAISELGAFGNVCSAHRNTIEINRTNLMAQLGKEGNDTKSMQEKIDAAKEDIMDLEAEIDAKNKLINEAPYYMWIRPIGTAVGTGIVVEAKKARKRLRESMRKIQDTLREYKDKMRTASILTTNLSTISSRVAALSTQIGPAIKTLQELQGSWKNMETDLKIIKELIEFDADNIPPMLTERPKLQGIVDEWNELKDYVSKHIEYSYLTGEPKQMSLDEYIEELS</sequence>